<dbReference type="Gene3D" id="1.20.900.10">
    <property type="entry name" value="Dbl homology (DH) domain"/>
    <property type="match status" value="2"/>
</dbReference>
<dbReference type="GO" id="GO:0005085">
    <property type="term" value="F:guanyl-nucleotide exchange factor activity"/>
    <property type="evidence" value="ECO:0007669"/>
    <property type="project" value="InterPro"/>
</dbReference>
<feature type="domain" description="DH" evidence="2">
    <location>
        <begin position="77"/>
        <end position="242"/>
    </location>
</feature>
<feature type="region of interest" description="Disordered" evidence="1">
    <location>
        <begin position="492"/>
        <end position="727"/>
    </location>
</feature>
<feature type="compositionally biased region" description="Polar residues" evidence="1">
    <location>
        <begin position="527"/>
        <end position="539"/>
    </location>
</feature>
<name>A0A8H5MDS6_9AGAR</name>
<feature type="compositionally biased region" description="Low complexity" evidence="1">
    <location>
        <begin position="292"/>
        <end position="321"/>
    </location>
</feature>
<feature type="compositionally biased region" description="Pro residues" evidence="1">
    <location>
        <begin position="636"/>
        <end position="649"/>
    </location>
</feature>
<evidence type="ECO:0000313" key="3">
    <source>
        <dbReference type="EMBL" id="KAF5390189.1"/>
    </source>
</evidence>
<dbReference type="Proteomes" id="UP000518752">
    <property type="component" value="Unassembled WGS sequence"/>
</dbReference>
<evidence type="ECO:0000259" key="2">
    <source>
        <dbReference type="PROSITE" id="PS50010"/>
    </source>
</evidence>
<dbReference type="PANTHER" id="PTHR45924:SF2">
    <property type="entry name" value="FI17866P1"/>
    <property type="match status" value="1"/>
</dbReference>
<dbReference type="GO" id="GO:0031267">
    <property type="term" value="F:small GTPase binding"/>
    <property type="evidence" value="ECO:0007669"/>
    <property type="project" value="TreeGrafter"/>
</dbReference>
<dbReference type="AlphaFoldDB" id="A0A8H5MDS6"/>
<feature type="region of interest" description="Disordered" evidence="1">
    <location>
        <begin position="274"/>
        <end position="321"/>
    </location>
</feature>
<gene>
    <name evidence="3" type="ORF">D9757_002844</name>
</gene>
<accession>A0A8H5MDS6</accession>
<feature type="region of interest" description="Disordered" evidence="1">
    <location>
        <begin position="57"/>
        <end position="82"/>
    </location>
</feature>
<dbReference type="PANTHER" id="PTHR45924">
    <property type="entry name" value="FI17866P1"/>
    <property type="match status" value="1"/>
</dbReference>
<reference evidence="3 4" key="1">
    <citation type="journal article" date="2020" name="ISME J.">
        <title>Uncovering the hidden diversity of litter-decomposition mechanisms in mushroom-forming fungi.</title>
        <authorList>
            <person name="Floudas D."/>
            <person name="Bentzer J."/>
            <person name="Ahren D."/>
            <person name="Johansson T."/>
            <person name="Persson P."/>
            <person name="Tunlid A."/>
        </authorList>
    </citation>
    <scope>NUCLEOTIDE SEQUENCE [LARGE SCALE GENOMIC DNA]</scope>
    <source>
        <strain evidence="3 4">CBS 406.79</strain>
    </source>
</reference>
<feature type="compositionally biased region" description="Polar residues" evidence="1">
    <location>
        <begin position="551"/>
        <end position="567"/>
    </location>
</feature>
<evidence type="ECO:0000313" key="4">
    <source>
        <dbReference type="Proteomes" id="UP000518752"/>
    </source>
</evidence>
<feature type="compositionally biased region" description="Pro residues" evidence="1">
    <location>
        <begin position="577"/>
        <end position="588"/>
    </location>
</feature>
<feature type="compositionally biased region" description="Polar residues" evidence="1">
    <location>
        <begin position="696"/>
        <end position="711"/>
    </location>
</feature>
<feature type="compositionally biased region" description="Polar residues" evidence="1">
    <location>
        <begin position="614"/>
        <end position="623"/>
    </location>
</feature>
<feature type="compositionally biased region" description="Polar residues" evidence="1">
    <location>
        <begin position="58"/>
        <end position="73"/>
    </location>
</feature>
<keyword evidence="4" id="KW-1185">Reference proteome</keyword>
<organism evidence="3 4">
    <name type="scientific">Collybiopsis confluens</name>
    <dbReference type="NCBI Taxonomy" id="2823264"/>
    <lineage>
        <taxon>Eukaryota</taxon>
        <taxon>Fungi</taxon>
        <taxon>Dikarya</taxon>
        <taxon>Basidiomycota</taxon>
        <taxon>Agaricomycotina</taxon>
        <taxon>Agaricomycetes</taxon>
        <taxon>Agaricomycetidae</taxon>
        <taxon>Agaricales</taxon>
        <taxon>Marasmiineae</taxon>
        <taxon>Omphalotaceae</taxon>
        <taxon>Collybiopsis</taxon>
    </lineage>
</organism>
<dbReference type="InterPro" id="IPR035899">
    <property type="entry name" value="DBL_dom_sf"/>
</dbReference>
<dbReference type="InterPro" id="IPR000219">
    <property type="entry name" value="DH_dom"/>
</dbReference>
<feature type="region of interest" description="Disordered" evidence="1">
    <location>
        <begin position="766"/>
        <end position="791"/>
    </location>
</feature>
<feature type="region of interest" description="Disordered" evidence="1">
    <location>
        <begin position="1"/>
        <end position="33"/>
    </location>
</feature>
<sequence length="903" mass="97759">MSTVLSSDAKLPPPPPDDLEDGPAAPSIPPKYSVARPAHLGPLPIIPPLEPLSVPLTPQAQLSPISPSHSSEAQKSKKTNPLNDLIETERAYVDQLTGIIRKVAAAWSRSNLPPSELDTMFRSIEGVYKANRSLLTIDDLESPYSTYSSKFLAGFDAWEPVQSNPKLSPILANFKLSNPPLAGSDSEWTLDALFLLPKSRLKYYRKLYGRLLKSTAPGRSDHKLLVGAVDRLDRLFDTVEQRQTVRVGSFDSSAPPPPTQDLEDEVVLDMRTQSMRSEPEPQRTSDIDHTPGSGSSSTRDSGTSGEMSRETVSTATSRASTATLAMPISDLERRLSNMRCMDIFTMSHRARPFLLHAHAPVKLQMSPPSLTFTREMRCSMDLVIRVTPRTTGQEIVHRRGHIFLLSDLFLVCERMTLEERAGTESNGPDMWLCYPPLAGKVLRVSELPGSDNEMQVHIMRKETLILSLESPHVRDNLMKDFKDCIEFAASVGPVSKQPPPPVPSLPAFGGPPKSPAQNISPHRLSPPSASSPLNGTSSPPLHPSPGLESLGSRTSSLNQQSPRSSDAGSFKDQISRPMPPHVTSPPPLLQRLPSLHDPSANGSVAIGQAFPVSRNPSFNSQHHTPYGPGPGRAAPAAPPIPPMKAPPMYPQYSGGPGGFSGPPMQGEFPPFGSQPRAPFMEGPLPPRPPSEPHIQGHSTGRRSPSTRSLSAHQERPRYNNIPPDGVYSGAMNSNQVMIRNNSMTSLNAPLHAPQPRTMLPSAAFNRSAEASFADPSPPNSPVAESSALPSGPVTSSITATFKCKVFLKQQHAQWKSLGSAGLKLYTESPTNIKQLVVEDDKRNVLISTIVLTDGVERVGKTGVAVELSDRGARTGVVYMIQLRNEKSAGGLFDSLLQGSDRAK</sequence>
<evidence type="ECO:0000256" key="1">
    <source>
        <dbReference type="SAM" id="MobiDB-lite"/>
    </source>
</evidence>
<dbReference type="EMBL" id="JAACJN010000016">
    <property type="protein sequence ID" value="KAF5390189.1"/>
    <property type="molecule type" value="Genomic_DNA"/>
</dbReference>
<dbReference type="OrthoDB" id="6244550at2759"/>
<proteinExistence type="predicted"/>
<dbReference type="SUPFAM" id="SSF48065">
    <property type="entry name" value="DBL homology domain (DH-domain)"/>
    <property type="match status" value="1"/>
</dbReference>
<protein>
    <recommendedName>
        <fullName evidence="2">DH domain-containing protein</fullName>
    </recommendedName>
</protein>
<feature type="compositionally biased region" description="Basic and acidic residues" evidence="1">
    <location>
        <begin position="277"/>
        <end position="289"/>
    </location>
</feature>
<comment type="caution">
    <text evidence="3">The sequence shown here is derived from an EMBL/GenBank/DDBJ whole genome shotgun (WGS) entry which is preliminary data.</text>
</comment>
<dbReference type="Pfam" id="PF00621">
    <property type="entry name" value="RhoGEF"/>
    <property type="match status" value="1"/>
</dbReference>
<dbReference type="PROSITE" id="PS50010">
    <property type="entry name" value="DH_2"/>
    <property type="match status" value="1"/>
</dbReference>